<keyword evidence="1" id="KW-1133">Transmembrane helix</keyword>
<gene>
    <name evidence="2" type="ORF">B4N89_02325</name>
</gene>
<evidence type="ECO:0000256" key="1">
    <source>
        <dbReference type="SAM" id="Phobius"/>
    </source>
</evidence>
<feature type="transmembrane region" description="Helical" evidence="1">
    <location>
        <begin position="342"/>
        <end position="361"/>
    </location>
</feature>
<feature type="transmembrane region" description="Helical" evidence="1">
    <location>
        <begin position="65"/>
        <end position="86"/>
    </location>
</feature>
<keyword evidence="1" id="KW-0812">Transmembrane</keyword>
<evidence type="ECO:0000313" key="2">
    <source>
        <dbReference type="EMBL" id="OPC79934.1"/>
    </source>
</evidence>
<evidence type="ECO:0000313" key="3">
    <source>
        <dbReference type="Proteomes" id="UP000190037"/>
    </source>
</evidence>
<feature type="transmembrane region" description="Helical" evidence="1">
    <location>
        <begin position="395"/>
        <end position="416"/>
    </location>
</feature>
<feature type="transmembrane region" description="Helical" evidence="1">
    <location>
        <begin position="317"/>
        <end position="336"/>
    </location>
</feature>
<reference evidence="2 3" key="1">
    <citation type="submission" date="2017-03" db="EMBL/GenBank/DDBJ databases">
        <title>Draft genome sequence of Streptomyces scabrisporus NF3, endophyte isolated from Amphipterygium adstringens.</title>
        <authorList>
            <person name="Vazquez M."/>
            <person name="Ceapa C.D."/>
            <person name="Rodriguez Luna D."/>
            <person name="Sanchez Esquivel S."/>
        </authorList>
    </citation>
    <scope>NUCLEOTIDE SEQUENCE [LARGE SCALE GENOMIC DNA]</scope>
    <source>
        <strain evidence="2 3">NF3</strain>
    </source>
</reference>
<proteinExistence type="predicted"/>
<feature type="transmembrane region" description="Helical" evidence="1">
    <location>
        <begin position="41"/>
        <end position="59"/>
    </location>
</feature>
<dbReference type="STRING" id="159449.B4N89_02325"/>
<keyword evidence="1" id="KW-0472">Membrane</keyword>
<dbReference type="EMBL" id="MWQN01000001">
    <property type="protein sequence ID" value="OPC79934.1"/>
    <property type="molecule type" value="Genomic_DNA"/>
</dbReference>
<keyword evidence="3" id="KW-1185">Reference proteome</keyword>
<dbReference type="Proteomes" id="UP000190037">
    <property type="component" value="Unassembled WGS sequence"/>
</dbReference>
<name>A0A1T3NT32_9ACTN</name>
<evidence type="ECO:0008006" key="4">
    <source>
        <dbReference type="Google" id="ProtNLM"/>
    </source>
</evidence>
<protein>
    <recommendedName>
        <fullName evidence="4">Phage tail tape measure protein</fullName>
    </recommendedName>
</protein>
<organism evidence="2 3">
    <name type="scientific">Embleya scabrispora</name>
    <dbReference type="NCBI Taxonomy" id="159449"/>
    <lineage>
        <taxon>Bacteria</taxon>
        <taxon>Bacillati</taxon>
        <taxon>Actinomycetota</taxon>
        <taxon>Actinomycetes</taxon>
        <taxon>Kitasatosporales</taxon>
        <taxon>Streptomycetaceae</taxon>
        <taxon>Embleya</taxon>
    </lineage>
</organism>
<feature type="transmembrane region" description="Helical" evidence="1">
    <location>
        <begin position="368"/>
        <end position="389"/>
    </location>
</feature>
<accession>A0A1T3NT32</accession>
<dbReference type="AlphaFoldDB" id="A0A1T3NT32"/>
<comment type="caution">
    <text evidence="2">The sequence shown here is derived from an EMBL/GenBank/DDBJ whole genome shotgun (WGS) entry which is preliminary data.</text>
</comment>
<sequence length="688" mass="69192">MNINLPNLVSSLQLNTAQFQADLAAARTALRNAGETGKRELGGLALGLTKIAAGLPAIAAATTALGGLAAGAVAAGLAAGAFGAAIKPQFTEVTKAIDAASAAETAHEVATKKTAEAKALAKKGGDDYKKALSEAKSATEAASEADAAYQAQLAGMPPASRQTAIALRGLKDDYTSWSKSLAGDTMPIATKGIQFMRDLLPSLTPLVRAAAGAFSGMFDKLSAGIKGAGFKSWMADMTAAAGPALTNFITVIGNLGRGFMGLLQAFLPVSGGVTGGLVRMTDAFGDWGQSLKGSEGFARFLATARDGAGMLGNLGRALVALLVALAPLFNTTALLADAFARLIVAIPTPVLTAIAAVLTTIGVGMKLWGIYTAIAATATATWTAIQAVFNVVMGANPIVLVTLAIIALVAAVVIAYRESETFREIVQAVWAWVQSAISTSVDAIKASINWFAGLPGLVGGWFGEMKDAAIGKAIELTLWLSGLPGRAGDALSDLGSSLAGRARDGFQSMKDAASDKVGDLISWTGGIPGRIVGALGDTGRMLYNAGASIVQGLIDGLKSKAQSMVDSVGGILSKARNLFPSSPAKEGPFSGRGWTTYSGEAIMTGLAAGMRAGAPAVRAAASAALAGAQGAMSGLNVAAAVPSAASLTSAYAGSAAPARTIAPTINLYGSDATVGGISRELAWAGKVG</sequence>